<proteinExistence type="predicted"/>
<dbReference type="SUPFAM" id="SSF48452">
    <property type="entry name" value="TPR-like"/>
    <property type="match status" value="1"/>
</dbReference>
<dbReference type="GO" id="GO:0005634">
    <property type="term" value="C:nucleus"/>
    <property type="evidence" value="ECO:0007669"/>
    <property type="project" value="TreeGrafter"/>
</dbReference>
<dbReference type="PROSITE" id="PS50005">
    <property type="entry name" value="TPR"/>
    <property type="match status" value="1"/>
</dbReference>
<dbReference type="OrthoDB" id="1028014at2759"/>
<dbReference type="InterPro" id="IPR011990">
    <property type="entry name" value="TPR-like_helical_dom_sf"/>
</dbReference>
<dbReference type="GO" id="GO:0042051">
    <property type="term" value="P:compound eye photoreceptor development"/>
    <property type="evidence" value="ECO:0007669"/>
    <property type="project" value="TreeGrafter"/>
</dbReference>
<dbReference type="GO" id="GO:0008276">
    <property type="term" value="F:protein methyltransferase activity"/>
    <property type="evidence" value="ECO:0007669"/>
    <property type="project" value="UniProtKB-ARBA"/>
</dbReference>
<feature type="repeat" description="TPR" evidence="4">
    <location>
        <begin position="59"/>
        <end position="92"/>
    </location>
</feature>
<dbReference type="GO" id="GO:0005737">
    <property type="term" value="C:cytoplasm"/>
    <property type="evidence" value="ECO:0007669"/>
    <property type="project" value="TreeGrafter"/>
</dbReference>
<dbReference type="SMART" id="SM00028">
    <property type="entry name" value="TPR"/>
    <property type="match status" value="2"/>
</dbReference>
<dbReference type="PANTHER" id="PTHR46165:SF7">
    <property type="entry name" value="SET AND MYND DOMAIN-CONTAINING PROTEIN 4"/>
    <property type="match status" value="1"/>
</dbReference>
<dbReference type="InterPro" id="IPR044421">
    <property type="entry name" value="SMYD4_SET"/>
</dbReference>
<dbReference type="InterPro" id="IPR052097">
    <property type="entry name" value="SET-MYND_domain_protein"/>
</dbReference>
<keyword evidence="7" id="KW-1185">Reference proteome</keyword>
<evidence type="ECO:0000313" key="7">
    <source>
        <dbReference type="Proteomes" id="UP000051574"/>
    </source>
</evidence>
<evidence type="ECO:0000256" key="4">
    <source>
        <dbReference type="PROSITE-ProRule" id="PRU00339"/>
    </source>
</evidence>
<dbReference type="GO" id="GO:0008170">
    <property type="term" value="F:N-methyltransferase activity"/>
    <property type="evidence" value="ECO:0007669"/>
    <property type="project" value="UniProtKB-ARBA"/>
</dbReference>
<dbReference type="GO" id="GO:0008757">
    <property type="term" value="F:S-adenosylmethionine-dependent methyltransferase activity"/>
    <property type="evidence" value="ECO:0007669"/>
    <property type="project" value="UniProtKB-ARBA"/>
</dbReference>
<dbReference type="Proteomes" id="UP000051574">
    <property type="component" value="Unassembled WGS sequence"/>
</dbReference>
<dbReference type="PANTHER" id="PTHR46165">
    <property type="entry name" value="SET AND MYND DOMAIN-CONTAINING PROTEIN 4"/>
    <property type="match status" value="1"/>
</dbReference>
<dbReference type="GO" id="GO:0032259">
    <property type="term" value="P:methylation"/>
    <property type="evidence" value="ECO:0007669"/>
    <property type="project" value="UniProtKB-KW"/>
</dbReference>
<dbReference type="Gene3D" id="1.25.40.10">
    <property type="entry name" value="Tetratricopeptide repeat domain"/>
    <property type="match status" value="1"/>
</dbReference>
<evidence type="ECO:0000256" key="3">
    <source>
        <dbReference type="ARBA" id="ARBA00022691"/>
    </source>
</evidence>
<dbReference type="AlphaFoldDB" id="A0A0T6AYC9"/>
<accession>A0A0T6AYC9</accession>
<dbReference type="Gene3D" id="1.10.220.160">
    <property type="match status" value="1"/>
</dbReference>
<comment type="caution">
    <text evidence="6">The sequence shown here is derived from an EMBL/GenBank/DDBJ whole genome shotgun (WGS) entry which is preliminary data.</text>
</comment>
<protein>
    <submittedName>
        <fullName evidence="6">Anaphase-promoting complex subunit 3 protein</fullName>
    </submittedName>
</protein>
<gene>
    <name evidence="6" type="ORF">AMK59_7859</name>
</gene>
<evidence type="ECO:0000259" key="5">
    <source>
        <dbReference type="PROSITE" id="PS50280"/>
    </source>
</evidence>
<reference evidence="6 7" key="1">
    <citation type="submission" date="2015-09" db="EMBL/GenBank/DDBJ databases">
        <title>Draft genome of the scarab beetle Oryctes borbonicus.</title>
        <authorList>
            <person name="Meyer J.M."/>
            <person name="Markov G.V."/>
            <person name="Baskaran P."/>
            <person name="Herrmann M."/>
            <person name="Sommer R.J."/>
            <person name="Roedelsperger C."/>
        </authorList>
    </citation>
    <scope>NUCLEOTIDE SEQUENCE [LARGE SCALE GENOMIC DNA]</scope>
    <source>
        <strain evidence="6">OB123</strain>
        <tissue evidence="6">Whole animal</tissue>
    </source>
</reference>
<organism evidence="6 7">
    <name type="scientific">Oryctes borbonicus</name>
    <dbReference type="NCBI Taxonomy" id="1629725"/>
    <lineage>
        <taxon>Eukaryota</taxon>
        <taxon>Metazoa</taxon>
        <taxon>Ecdysozoa</taxon>
        <taxon>Arthropoda</taxon>
        <taxon>Hexapoda</taxon>
        <taxon>Insecta</taxon>
        <taxon>Pterygota</taxon>
        <taxon>Neoptera</taxon>
        <taxon>Endopterygota</taxon>
        <taxon>Coleoptera</taxon>
        <taxon>Polyphaga</taxon>
        <taxon>Scarabaeiformia</taxon>
        <taxon>Scarabaeidae</taxon>
        <taxon>Dynastinae</taxon>
        <taxon>Oryctes</taxon>
    </lineage>
</organism>
<dbReference type="InterPro" id="IPR019734">
    <property type="entry name" value="TPR_rpt"/>
</dbReference>
<dbReference type="EMBL" id="LJIG01022575">
    <property type="protein sequence ID" value="KRT79853.1"/>
    <property type="molecule type" value="Genomic_DNA"/>
</dbReference>
<dbReference type="SUPFAM" id="SSF82199">
    <property type="entry name" value="SET domain"/>
    <property type="match status" value="1"/>
</dbReference>
<sequence length="664" mass="76375">MSVISIFQTHCDNLVNTLTIDINNFKNLEDDKQRIKILYDHARSVTLPLSKTSKSYENAIKYKTNGNKYYEKKDLDRAVDSYNSAMVACPHNTDKERELLAVSLANRSAVLLEKELITQCLDDINYLLNLGTYPKHLEHKVLLRKAKCCLILGQYNEGISTIKLAIASLEKANLTPENKKSKLTEINSLLDELKLKSNDANLELVPQLKSNLQTFTPNFKYPAVNDFVDFDEDQTQGRFATAKRDIEPGSIVAEEDPHCLAISITTCTRNCSNCTKSILNPIPCGSCVYTVFCSKNCMKESKCHEIECKITHSLYESGASINCIMALRIITQKPFGDFWNKKDSLGKPISSDRIYHGSDYERLYNLCTHSSMRPKGEFVHYSFMAIYLLRLLKLTNYFPYDTKDDQLTEEECFIGGLILRHLQILQFNAHELSELRNMKVVNENELNYYTCHLGGAVYPTLALFNHSCEPGVIRYNKGKKMVLRAIKLIRAGEVIYDNYGPVYSVEDTNSRINSLIERYWFQCQCVACRNNWPLFNNMSDHELRLICKKCKATNSMSKYADVPMYNCWRCNTSNGIMPVLMKLMNLDRMTQDAEKSFITGNFEKSIVLYCEILKLYYKYLAPPFPDLVKVQQRMRTCMLHDGNKELQYKAPNRLPEQLMIENLL</sequence>
<name>A0A0T6AYC9_9SCAR</name>
<dbReference type="CDD" id="cd10536">
    <property type="entry name" value="SET_SMYD4"/>
    <property type="match status" value="1"/>
</dbReference>
<keyword evidence="2" id="KW-0808">Transferase</keyword>
<evidence type="ECO:0000313" key="6">
    <source>
        <dbReference type="EMBL" id="KRT79853.1"/>
    </source>
</evidence>
<evidence type="ECO:0000256" key="2">
    <source>
        <dbReference type="ARBA" id="ARBA00022679"/>
    </source>
</evidence>
<dbReference type="InterPro" id="IPR046341">
    <property type="entry name" value="SET_dom_sf"/>
</dbReference>
<dbReference type="Pfam" id="PF00856">
    <property type="entry name" value="SET"/>
    <property type="match status" value="1"/>
</dbReference>
<dbReference type="InterPro" id="IPR001214">
    <property type="entry name" value="SET_dom"/>
</dbReference>
<dbReference type="Gene3D" id="2.170.270.10">
    <property type="entry name" value="SET domain"/>
    <property type="match status" value="1"/>
</dbReference>
<dbReference type="PROSITE" id="PS50280">
    <property type="entry name" value="SET"/>
    <property type="match status" value="1"/>
</dbReference>
<keyword evidence="1" id="KW-0489">Methyltransferase</keyword>
<dbReference type="Gene3D" id="6.10.140.2220">
    <property type="match status" value="1"/>
</dbReference>
<keyword evidence="4" id="KW-0802">TPR repeat</keyword>
<dbReference type="GO" id="GO:0042826">
    <property type="term" value="F:histone deacetylase binding"/>
    <property type="evidence" value="ECO:0007669"/>
    <property type="project" value="TreeGrafter"/>
</dbReference>
<keyword evidence="3" id="KW-0949">S-adenosyl-L-methionine</keyword>
<evidence type="ECO:0000256" key="1">
    <source>
        <dbReference type="ARBA" id="ARBA00022603"/>
    </source>
</evidence>
<feature type="domain" description="SET" evidence="5">
    <location>
        <begin position="304"/>
        <end position="500"/>
    </location>
</feature>